<organism evidence="4 5">
    <name type="scientific">Denitrobaculum tricleocarpae</name>
    <dbReference type="NCBI Taxonomy" id="2591009"/>
    <lineage>
        <taxon>Bacteria</taxon>
        <taxon>Pseudomonadati</taxon>
        <taxon>Pseudomonadota</taxon>
        <taxon>Alphaproteobacteria</taxon>
        <taxon>Rhodospirillales</taxon>
        <taxon>Rhodospirillaceae</taxon>
        <taxon>Denitrobaculum</taxon>
    </lineage>
</organism>
<dbReference type="EMBL" id="VHSH01000007">
    <property type="protein sequence ID" value="TQV77691.1"/>
    <property type="molecule type" value="Genomic_DNA"/>
</dbReference>
<dbReference type="GO" id="GO:0003700">
    <property type="term" value="F:DNA-binding transcription factor activity"/>
    <property type="evidence" value="ECO:0007669"/>
    <property type="project" value="TreeGrafter"/>
</dbReference>
<dbReference type="GO" id="GO:0000976">
    <property type="term" value="F:transcription cis-regulatory region binding"/>
    <property type="evidence" value="ECO:0007669"/>
    <property type="project" value="TreeGrafter"/>
</dbReference>
<comment type="caution">
    <text evidence="4">The sequence shown here is derived from an EMBL/GenBank/DDBJ whole genome shotgun (WGS) entry which is preliminary data.</text>
</comment>
<dbReference type="Gene3D" id="1.10.357.10">
    <property type="entry name" value="Tetracycline Repressor, domain 2"/>
    <property type="match status" value="1"/>
</dbReference>
<dbReference type="Gene3D" id="1.10.10.60">
    <property type="entry name" value="Homeodomain-like"/>
    <property type="match status" value="1"/>
</dbReference>
<dbReference type="InterPro" id="IPR050109">
    <property type="entry name" value="HTH-type_TetR-like_transc_reg"/>
</dbReference>
<sequence>MRSSARVQRQEKIEKAAYELLEAKGYAGTSMLSIATRAKASNETLYRWYGDKQGLFKAMVVRNARDVKELLENELQAEHPPLKTLRRLGPQLLGLVLGQRAVALNRAAAADASGELGAALTEGGRDSVVPLIAQVFQQARKAGVIQGLSTKDAVELYLNLLIGDLQIRRVIGALPEPTTPEIKRRADRALKTFQKIAS</sequence>
<dbReference type="PROSITE" id="PS50977">
    <property type="entry name" value="HTH_TETR_2"/>
    <property type="match status" value="1"/>
</dbReference>
<dbReference type="Pfam" id="PF14246">
    <property type="entry name" value="TetR_C_7"/>
    <property type="match status" value="1"/>
</dbReference>
<gene>
    <name evidence="4" type="ORF">FKG95_19190</name>
</gene>
<dbReference type="RefSeq" id="WP_142898035.1">
    <property type="nucleotide sequence ID" value="NZ_ML660058.1"/>
</dbReference>
<dbReference type="InterPro" id="IPR039536">
    <property type="entry name" value="TetR_C_Proteobacteria"/>
</dbReference>
<accession>A0A545TKK0</accession>
<reference evidence="4 5" key="1">
    <citation type="submission" date="2019-06" db="EMBL/GenBank/DDBJ databases">
        <title>Whole genome sequence for Rhodospirillaceae sp. R148.</title>
        <authorList>
            <person name="Wang G."/>
        </authorList>
    </citation>
    <scope>NUCLEOTIDE SEQUENCE [LARGE SCALE GENOMIC DNA]</scope>
    <source>
        <strain evidence="4 5">R148</strain>
    </source>
</reference>
<dbReference type="PANTHER" id="PTHR30055:SF146">
    <property type="entry name" value="HTH-TYPE TRANSCRIPTIONAL DUAL REGULATOR CECR"/>
    <property type="match status" value="1"/>
</dbReference>
<dbReference type="PRINTS" id="PR00455">
    <property type="entry name" value="HTHTETR"/>
</dbReference>
<name>A0A545TKK0_9PROT</name>
<evidence type="ECO:0000259" key="3">
    <source>
        <dbReference type="PROSITE" id="PS50977"/>
    </source>
</evidence>
<protein>
    <submittedName>
        <fullName evidence="4">TetR/AcrR family transcriptional regulator</fullName>
    </submittedName>
</protein>
<dbReference type="InterPro" id="IPR009057">
    <property type="entry name" value="Homeodomain-like_sf"/>
</dbReference>
<evidence type="ECO:0000256" key="2">
    <source>
        <dbReference type="PROSITE-ProRule" id="PRU00335"/>
    </source>
</evidence>
<feature type="DNA-binding region" description="H-T-H motif" evidence="2">
    <location>
        <begin position="30"/>
        <end position="49"/>
    </location>
</feature>
<dbReference type="Proteomes" id="UP000315252">
    <property type="component" value="Unassembled WGS sequence"/>
</dbReference>
<dbReference type="PANTHER" id="PTHR30055">
    <property type="entry name" value="HTH-TYPE TRANSCRIPTIONAL REGULATOR RUTR"/>
    <property type="match status" value="1"/>
</dbReference>
<feature type="domain" description="HTH tetR-type" evidence="3">
    <location>
        <begin position="7"/>
        <end position="67"/>
    </location>
</feature>
<evidence type="ECO:0000256" key="1">
    <source>
        <dbReference type="ARBA" id="ARBA00023125"/>
    </source>
</evidence>
<dbReference type="SUPFAM" id="SSF46689">
    <property type="entry name" value="Homeodomain-like"/>
    <property type="match status" value="1"/>
</dbReference>
<keyword evidence="5" id="KW-1185">Reference proteome</keyword>
<dbReference type="InterPro" id="IPR001647">
    <property type="entry name" value="HTH_TetR"/>
</dbReference>
<dbReference type="Pfam" id="PF00440">
    <property type="entry name" value="TetR_N"/>
    <property type="match status" value="1"/>
</dbReference>
<dbReference type="OrthoDB" id="5292901at2"/>
<proteinExistence type="predicted"/>
<evidence type="ECO:0000313" key="4">
    <source>
        <dbReference type="EMBL" id="TQV77691.1"/>
    </source>
</evidence>
<dbReference type="AlphaFoldDB" id="A0A545TKK0"/>
<evidence type="ECO:0000313" key="5">
    <source>
        <dbReference type="Proteomes" id="UP000315252"/>
    </source>
</evidence>
<keyword evidence="1 2" id="KW-0238">DNA-binding</keyword>